<feature type="compositionally biased region" description="Basic and acidic residues" evidence="3">
    <location>
        <begin position="309"/>
        <end position="330"/>
    </location>
</feature>
<name>A0AAE0LFR4_9CHLO</name>
<feature type="compositionally biased region" description="Basic and acidic residues" evidence="3">
    <location>
        <begin position="232"/>
        <end position="243"/>
    </location>
</feature>
<dbReference type="AlphaFoldDB" id="A0AAE0LFR4"/>
<evidence type="ECO:0000259" key="4">
    <source>
        <dbReference type="Pfam" id="PF09745"/>
    </source>
</evidence>
<dbReference type="PANTHER" id="PTHR30060">
    <property type="entry name" value="INNER MEMBRANE PROTEIN"/>
    <property type="match status" value="1"/>
</dbReference>
<proteinExistence type="inferred from homology"/>
<organism evidence="5 6">
    <name type="scientific">Cymbomonas tetramitiformis</name>
    <dbReference type="NCBI Taxonomy" id="36881"/>
    <lineage>
        <taxon>Eukaryota</taxon>
        <taxon>Viridiplantae</taxon>
        <taxon>Chlorophyta</taxon>
        <taxon>Pyramimonadophyceae</taxon>
        <taxon>Pyramimonadales</taxon>
        <taxon>Pyramimonadaceae</taxon>
        <taxon>Cymbomonas</taxon>
    </lineage>
</organism>
<comment type="similarity">
    <text evidence="1">Belongs to the NSRP1 family.</text>
</comment>
<evidence type="ECO:0000256" key="1">
    <source>
        <dbReference type="ARBA" id="ARBA00010126"/>
    </source>
</evidence>
<feature type="domain" description="Nuclear speckle splicing regulatory protein 1 N-terminal" evidence="4">
    <location>
        <begin position="75"/>
        <end position="192"/>
    </location>
</feature>
<dbReference type="Pfam" id="PF09745">
    <property type="entry name" value="NSRP1_N"/>
    <property type="match status" value="1"/>
</dbReference>
<reference evidence="5 6" key="1">
    <citation type="journal article" date="2015" name="Genome Biol. Evol.">
        <title>Comparative Genomics of a Bacterivorous Green Alga Reveals Evolutionary Causalities and Consequences of Phago-Mixotrophic Mode of Nutrition.</title>
        <authorList>
            <person name="Burns J.A."/>
            <person name="Paasch A."/>
            <person name="Narechania A."/>
            <person name="Kim E."/>
        </authorList>
    </citation>
    <scope>NUCLEOTIDE SEQUENCE [LARGE SCALE GENOMIC DNA]</scope>
    <source>
        <strain evidence="5 6">PLY_AMNH</strain>
    </source>
</reference>
<feature type="region of interest" description="Disordered" evidence="3">
    <location>
        <begin position="17"/>
        <end position="64"/>
    </location>
</feature>
<dbReference type="PANTHER" id="PTHR30060:SF0">
    <property type="entry name" value="COILED-COIL PROTEIN (DUF2040)-RELATED"/>
    <property type="match status" value="1"/>
</dbReference>
<evidence type="ECO:0000313" key="5">
    <source>
        <dbReference type="EMBL" id="KAK3283115.1"/>
    </source>
</evidence>
<evidence type="ECO:0000256" key="3">
    <source>
        <dbReference type="SAM" id="MobiDB-lite"/>
    </source>
</evidence>
<evidence type="ECO:0000256" key="2">
    <source>
        <dbReference type="ARBA" id="ARBA00023054"/>
    </source>
</evidence>
<dbReference type="GO" id="GO:0000381">
    <property type="term" value="P:regulation of alternative mRNA splicing, via spliceosome"/>
    <property type="evidence" value="ECO:0007669"/>
    <property type="project" value="InterPro"/>
</dbReference>
<keyword evidence="2" id="KW-0175">Coiled coil</keyword>
<dbReference type="Proteomes" id="UP001190700">
    <property type="component" value="Unassembled WGS sequence"/>
</dbReference>
<feature type="compositionally biased region" description="Basic and acidic residues" evidence="3">
    <location>
        <begin position="53"/>
        <end position="64"/>
    </location>
</feature>
<feature type="region of interest" description="Disordered" evidence="3">
    <location>
        <begin position="210"/>
        <end position="339"/>
    </location>
</feature>
<gene>
    <name evidence="5" type="ORF">CYMTET_9179</name>
</gene>
<keyword evidence="6" id="KW-1185">Reference proteome</keyword>
<sequence>MSNAGFIIGSKNTKYGLTLNSKTKKPQAKTKSLGPARPLAAFADPDDDEEQEQDHRGAAELRRQQDAYRVDKKVQAAHAAAIAEDPTIFDYDGVYDSLKEGDKVKLQVQEEKEVRQSKYIGGLITKKKTRDVEQNIIYEKNLLKERKKEDHLYGDKERFVTSAYKKKLEEEARWTAEEKLRLLKEEEEEVTKRKDLSHFYSNLLKTNAAYGNPASADKEDAAASKAASKPTARADDKAADKDAVTSSRADVASNGEESEDRAAEPTSPSPTSGELDPAAELPRPTTIPVGPVLTGVETRISAASTAEKPNPEQAKRSREETVQSARERYLARKRQAKGA</sequence>
<dbReference type="InterPro" id="IPR018612">
    <property type="entry name" value="NSRP1_N"/>
</dbReference>
<protein>
    <recommendedName>
        <fullName evidence="4">Nuclear speckle splicing regulatory protein 1 N-terminal domain-containing protein</fullName>
    </recommendedName>
</protein>
<dbReference type="EMBL" id="LGRX02003019">
    <property type="protein sequence ID" value="KAK3283115.1"/>
    <property type="molecule type" value="Genomic_DNA"/>
</dbReference>
<comment type="caution">
    <text evidence="5">The sequence shown here is derived from an EMBL/GenBank/DDBJ whole genome shotgun (WGS) entry which is preliminary data.</text>
</comment>
<accession>A0AAE0LFR4</accession>
<evidence type="ECO:0000313" key="6">
    <source>
        <dbReference type="Proteomes" id="UP001190700"/>
    </source>
</evidence>